<dbReference type="Proteomes" id="UP000249819">
    <property type="component" value="Unassembled WGS sequence"/>
</dbReference>
<organism evidence="1 2">
    <name type="scientific">Chitinophaga dinghuensis</name>
    <dbReference type="NCBI Taxonomy" id="1539050"/>
    <lineage>
        <taxon>Bacteria</taxon>
        <taxon>Pseudomonadati</taxon>
        <taxon>Bacteroidota</taxon>
        <taxon>Chitinophagia</taxon>
        <taxon>Chitinophagales</taxon>
        <taxon>Chitinophagaceae</taxon>
        <taxon>Chitinophaga</taxon>
    </lineage>
</organism>
<reference evidence="1 2" key="1">
    <citation type="submission" date="2018-06" db="EMBL/GenBank/DDBJ databases">
        <title>Genomic Encyclopedia of Archaeal and Bacterial Type Strains, Phase II (KMG-II): from individual species to whole genera.</title>
        <authorList>
            <person name="Goeker M."/>
        </authorList>
    </citation>
    <scope>NUCLEOTIDE SEQUENCE [LARGE SCALE GENOMIC DNA]</scope>
    <source>
        <strain evidence="1 2">DSM 29821</strain>
    </source>
</reference>
<proteinExistence type="predicted"/>
<name>A0A327VLQ2_9BACT</name>
<evidence type="ECO:0000313" key="1">
    <source>
        <dbReference type="EMBL" id="RAJ75690.1"/>
    </source>
</evidence>
<dbReference type="Gene3D" id="2.40.160.20">
    <property type="match status" value="1"/>
</dbReference>
<dbReference type="SUPFAM" id="SSF56925">
    <property type="entry name" value="OMPA-like"/>
    <property type="match status" value="1"/>
</dbReference>
<dbReference type="OrthoDB" id="659783at2"/>
<dbReference type="AlphaFoldDB" id="A0A327VLQ2"/>
<dbReference type="RefSeq" id="WP_146616313.1">
    <property type="nucleotide sequence ID" value="NZ_QLMA01000009.1"/>
</dbReference>
<accession>A0A327VLQ2</accession>
<dbReference type="InterPro" id="IPR011250">
    <property type="entry name" value="OMP/PagP_B-barrel"/>
</dbReference>
<keyword evidence="2" id="KW-1185">Reference proteome</keyword>
<sequence length="179" mass="20305">MKKLIIILLFLPLMASAQWKNLSRGYGYVMLHQKSFGGGITYDYGFNPYLAAGLGVEFTSFEDHLMIPTFVDVKIRYPFKKLEPFINGQFGYNNYQVTYQYQYTDLNGNPATTNYQKTGRDFYGVGAGISYMFGKVGVFASYTFRGYTYKFPSFTANNQVISFPEDKPTANLISAGIVF</sequence>
<gene>
    <name evidence="1" type="ORF">CLV59_109304</name>
</gene>
<protein>
    <recommendedName>
        <fullName evidence="3">Outer membrane protein with beta-barrel domain</fullName>
    </recommendedName>
</protein>
<comment type="caution">
    <text evidence="1">The sequence shown here is derived from an EMBL/GenBank/DDBJ whole genome shotgun (WGS) entry which is preliminary data.</text>
</comment>
<evidence type="ECO:0008006" key="3">
    <source>
        <dbReference type="Google" id="ProtNLM"/>
    </source>
</evidence>
<evidence type="ECO:0000313" key="2">
    <source>
        <dbReference type="Proteomes" id="UP000249819"/>
    </source>
</evidence>
<dbReference type="EMBL" id="QLMA01000009">
    <property type="protein sequence ID" value="RAJ75690.1"/>
    <property type="molecule type" value="Genomic_DNA"/>
</dbReference>